<dbReference type="Proteomes" id="UP000593892">
    <property type="component" value="Chromosome"/>
</dbReference>
<proteinExistence type="predicted"/>
<name>A0A7S7SMK8_PALFE</name>
<gene>
    <name evidence="1" type="ORF">IRI77_08820</name>
</gene>
<dbReference type="EMBL" id="CP063849">
    <property type="protein sequence ID" value="QOY90038.1"/>
    <property type="molecule type" value="Genomic_DNA"/>
</dbReference>
<organism evidence="1 2">
    <name type="scientific">Paludibaculum fermentans</name>
    <dbReference type="NCBI Taxonomy" id="1473598"/>
    <lineage>
        <taxon>Bacteria</taxon>
        <taxon>Pseudomonadati</taxon>
        <taxon>Acidobacteriota</taxon>
        <taxon>Terriglobia</taxon>
        <taxon>Bryobacterales</taxon>
        <taxon>Bryobacteraceae</taxon>
        <taxon>Paludibaculum</taxon>
    </lineage>
</organism>
<evidence type="ECO:0000313" key="1">
    <source>
        <dbReference type="EMBL" id="QOY90038.1"/>
    </source>
</evidence>
<dbReference type="GO" id="GO:0030246">
    <property type="term" value="F:carbohydrate binding"/>
    <property type="evidence" value="ECO:0007669"/>
    <property type="project" value="InterPro"/>
</dbReference>
<dbReference type="SUPFAM" id="SSF49452">
    <property type="entry name" value="Starch-binding domain-like"/>
    <property type="match status" value="1"/>
</dbReference>
<protein>
    <recommendedName>
        <fullName evidence="3">Carboxypeptidase regulatory-like domain-containing protein</fullName>
    </recommendedName>
</protein>
<dbReference type="InterPro" id="IPR013784">
    <property type="entry name" value="Carb-bd-like_fold"/>
</dbReference>
<sequence>MKITPILFACLATQLICAQSEPGLAFRVHVVDSINKSPVGGASVVLDKDRARRISGRTDRAGVFAGRSPAAGGHLLNVARNGYRMARGAIMGTRIELNAGTETDVTVEMMPLGVVAGRVIDQYGDPVSHAIVRTEKRQSLPGQDPFYESDAFAVTDDLGQYRVADVEPGKHYLAVEYSSTHEESAAGTSSRYRWPKTAGLVLYPDATSIEQAQQVETVAGETKQLNDIHLKIQPAITISGKIKPAPAGTGPSLSLRRTTQLGLATSAMVQAASSKPDGTFKLEALPGAYVLTASDPKTGRASKPLTLNVRDESISNIELELTTGFEIRGRITVDGTGSADLSKLRLHLGGSPVNVDSNGVFQANLTDGIGDYWLQGLPEGWYVRDVSLAGRRLTGRRFAVELGVSDLAIVLSPRGARVEVTFETTTGGLPPVMVTLLPDSGAIPDAESALHSEPNATGKAVLTSVPPGVYHVFALDASSWPLFMRPDILMEKHRAGAPQLRVAEGERKTLVVPLLKVEPE</sequence>
<evidence type="ECO:0000313" key="2">
    <source>
        <dbReference type="Proteomes" id="UP000593892"/>
    </source>
</evidence>
<dbReference type="RefSeq" id="WP_194451700.1">
    <property type="nucleotide sequence ID" value="NZ_CP063849.1"/>
</dbReference>
<keyword evidence="2" id="KW-1185">Reference proteome</keyword>
<reference evidence="1 2" key="1">
    <citation type="submission" date="2020-10" db="EMBL/GenBank/DDBJ databases">
        <title>Complete genome sequence of Paludibaculum fermentans P105T, a facultatively anaerobic acidobacterium capable of dissimilatory Fe(III) reduction.</title>
        <authorList>
            <person name="Dedysh S.N."/>
            <person name="Beletsky A.V."/>
            <person name="Kulichevskaya I.S."/>
            <person name="Mardanov A.V."/>
            <person name="Ravin N.V."/>
        </authorList>
    </citation>
    <scope>NUCLEOTIDE SEQUENCE [LARGE SCALE GENOMIC DNA]</scope>
    <source>
        <strain evidence="1 2">P105</strain>
    </source>
</reference>
<evidence type="ECO:0008006" key="3">
    <source>
        <dbReference type="Google" id="ProtNLM"/>
    </source>
</evidence>
<dbReference type="AlphaFoldDB" id="A0A7S7SMK8"/>
<accession>A0A7S7SMK8</accession>
<dbReference type="KEGG" id="pfer:IRI77_08820"/>